<name>A0AAV4A125_9GAST</name>
<reference evidence="1 2" key="1">
    <citation type="journal article" date="2021" name="Elife">
        <title>Chloroplast acquisition without the gene transfer in kleptoplastic sea slugs, Plakobranchus ocellatus.</title>
        <authorList>
            <person name="Maeda T."/>
            <person name="Takahashi S."/>
            <person name="Yoshida T."/>
            <person name="Shimamura S."/>
            <person name="Takaki Y."/>
            <person name="Nagai Y."/>
            <person name="Toyoda A."/>
            <person name="Suzuki Y."/>
            <person name="Arimoto A."/>
            <person name="Ishii H."/>
            <person name="Satoh N."/>
            <person name="Nishiyama T."/>
            <person name="Hasebe M."/>
            <person name="Maruyama T."/>
            <person name="Minagawa J."/>
            <person name="Obokata J."/>
            <person name="Shigenobu S."/>
        </authorList>
    </citation>
    <scope>NUCLEOTIDE SEQUENCE [LARGE SCALE GENOMIC DNA]</scope>
</reference>
<comment type="caution">
    <text evidence="1">The sequence shown here is derived from an EMBL/GenBank/DDBJ whole genome shotgun (WGS) entry which is preliminary data.</text>
</comment>
<keyword evidence="2" id="KW-1185">Reference proteome</keyword>
<proteinExistence type="predicted"/>
<evidence type="ECO:0000313" key="1">
    <source>
        <dbReference type="EMBL" id="GFO00567.1"/>
    </source>
</evidence>
<protein>
    <submittedName>
        <fullName evidence="1">Uncharacterized protein</fullName>
    </submittedName>
</protein>
<sequence length="83" mass="8847">MNCPIPVATHPSTRSVGGIVAIESTLRSAGTLLSRVRAPPPTPWPDGGPESLRSSYCGLAIYKTKPPFRTHPFSVSLPHDPTI</sequence>
<organism evidence="1 2">
    <name type="scientific">Plakobranchus ocellatus</name>
    <dbReference type="NCBI Taxonomy" id="259542"/>
    <lineage>
        <taxon>Eukaryota</taxon>
        <taxon>Metazoa</taxon>
        <taxon>Spiralia</taxon>
        <taxon>Lophotrochozoa</taxon>
        <taxon>Mollusca</taxon>
        <taxon>Gastropoda</taxon>
        <taxon>Heterobranchia</taxon>
        <taxon>Euthyneura</taxon>
        <taxon>Panpulmonata</taxon>
        <taxon>Sacoglossa</taxon>
        <taxon>Placobranchoidea</taxon>
        <taxon>Plakobranchidae</taxon>
        <taxon>Plakobranchus</taxon>
    </lineage>
</organism>
<dbReference type="Proteomes" id="UP000735302">
    <property type="component" value="Unassembled WGS sequence"/>
</dbReference>
<dbReference type="AlphaFoldDB" id="A0AAV4A125"/>
<gene>
    <name evidence="1" type="ORF">PoB_002707200</name>
</gene>
<accession>A0AAV4A125</accession>
<dbReference type="EMBL" id="BLXT01003136">
    <property type="protein sequence ID" value="GFO00567.1"/>
    <property type="molecule type" value="Genomic_DNA"/>
</dbReference>
<evidence type="ECO:0000313" key="2">
    <source>
        <dbReference type="Proteomes" id="UP000735302"/>
    </source>
</evidence>